<protein>
    <submittedName>
        <fullName evidence="1">Uncharacterized protein</fullName>
    </submittedName>
</protein>
<keyword evidence="2" id="KW-1185">Reference proteome</keyword>
<name>A0AAJ0I319_9PEZI</name>
<dbReference type="GeneID" id="87872858"/>
<comment type="caution">
    <text evidence="1">The sequence shown here is derived from an EMBL/GenBank/DDBJ whole genome shotgun (WGS) entry which is preliminary data.</text>
</comment>
<gene>
    <name evidence="1" type="ORF">B0T23DRAFT_321461</name>
</gene>
<evidence type="ECO:0000313" key="2">
    <source>
        <dbReference type="Proteomes" id="UP001285908"/>
    </source>
</evidence>
<dbReference type="AlphaFoldDB" id="A0AAJ0I319"/>
<accession>A0AAJ0I319</accession>
<reference evidence="1 2" key="1">
    <citation type="journal article" date="2023" name="Mol. Phylogenet. Evol.">
        <title>Genome-scale phylogeny and comparative genomics of the fungal order Sordariales.</title>
        <authorList>
            <person name="Hensen N."/>
            <person name="Bonometti L."/>
            <person name="Westerberg I."/>
            <person name="Brannstrom I.O."/>
            <person name="Guillou S."/>
            <person name="Cros-Aarteil S."/>
            <person name="Calhoun S."/>
            <person name="Haridas S."/>
            <person name="Kuo A."/>
            <person name="Mondo S."/>
            <person name="Pangilinan J."/>
            <person name="Riley R."/>
            <person name="LaButti K."/>
            <person name="Andreopoulos B."/>
            <person name="Lipzen A."/>
            <person name="Chen C."/>
            <person name="Yan M."/>
            <person name="Daum C."/>
            <person name="Ng V."/>
            <person name="Clum A."/>
            <person name="Steindorff A."/>
            <person name="Ohm R.A."/>
            <person name="Martin F."/>
            <person name="Silar P."/>
            <person name="Natvig D.O."/>
            <person name="Lalanne C."/>
            <person name="Gautier V."/>
            <person name="Ament-Velasquez S.L."/>
            <person name="Kruys A."/>
            <person name="Hutchinson M.I."/>
            <person name="Powell A.J."/>
            <person name="Barry K."/>
            <person name="Miller A.N."/>
            <person name="Grigoriev I.V."/>
            <person name="Debuchy R."/>
            <person name="Gladieux P."/>
            <person name="Hiltunen Thoren M."/>
            <person name="Johannesson H."/>
        </authorList>
    </citation>
    <scope>NUCLEOTIDE SEQUENCE [LARGE SCALE GENOMIC DNA]</scope>
    <source>
        <strain evidence="1 2">FGSC 10403</strain>
    </source>
</reference>
<organism evidence="1 2">
    <name type="scientific">Neurospora hispaniola</name>
    <dbReference type="NCBI Taxonomy" id="588809"/>
    <lineage>
        <taxon>Eukaryota</taxon>
        <taxon>Fungi</taxon>
        <taxon>Dikarya</taxon>
        <taxon>Ascomycota</taxon>
        <taxon>Pezizomycotina</taxon>
        <taxon>Sordariomycetes</taxon>
        <taxon>Sordariomycetidae</taxon>
        <taxon>Sordariales</taxon>
        <taxon>Sordariaceae</taxon>
        <taxon>Neurospora</taxon>
    </lineage>
</organism>
<dbReference type="Proteomes" id="UP001285908">
    <property type="component" value="Unassembled WGS sequence"/>
</dbReference>
<sequence>MSLQVEPLTHSTKDGKRAGVYISSTSSTRKVKLYKCALADCRSWPIPEVQRPRSPAKRFTIPPVHGARVLYHTALSMKFGDEDPLRLDGGADNQSNRRRHLAGREHLFAVRNLRGGL</sequence>
<evidence type="ECO:0000313" key="1">
    <source>
        <dbReference type="EMBL" id="KAK3488841.1"/>
    </source>
</evidence>
<dbReference type="EMBL" id="JAULSX010000006">
    <property type="protein sequence ID" value="KAK3488841.1"/>
    <property type="molecule type" value="Genomic_DNA"/>
</dbReference>
<proteinExistence type="predicted"/>
<dbReference type="RefSeq" id="XP_062690548.1">
    <property type="nucleotide sequence ID" value="XM_062835236.1"/>
</dbReference>